<feature type="region of interest" description="Disordered" evidence="6">
    <location>
        <begin position="1"/>
        <end position="24"/>
    </location>
</feature>
<reference evidence="8" key="1">
    <citation type="journal article" date="2015" name="Genome Announc.">
        <title>Draft genome sequence of the fungus Penicillium brasilianum MG11.</title>
        <authorList>
            <person name="Horn F."/>
            <person name="Linde J."/>
            <person name="Mattern D.J."/>
            <person name="Walther G."/>
            <person name="Guthke R."/>
            <person name="Brakhage A.A."/>
            <person name="Valiante V."/>
        </authorList>
    </citation>
    <scope>NUCLEOTIDE SEQUENCE [LARGE SCALE GENOMIC DNA]</scope>
    <source>
        <strain evidence="8">MG11</strain>
    </source>
</reference>
<name>A0A0F7VBD3_PENBI</name>
<evidence type="ECO:0000256" key="6">
    <source>
        <dbReference type="SAM" id="MobiDB-lite"/>
    </source>
</evidence>
<dbReference type="EMBL" id="CDHK01000003">
    <property type="protein sequence ID" value="CEO59234.1"/>
    <property type="molecule type" value="Genomic_DNA"/>
</dbReference>
<dbReference type="STRING" id="104259.A0A0F7VBD3"/>
<dbReference type="OrthoDB" id="29058at2759"/>
<keyword evidence="8" id="KW-1185">Reference proteome</keyword>
<evidence type="ECO:0000256" key="2">
    <source>
        <dbReference type="ARBA" id="ARBA00004604"/>
    </source>
</evidence>
<evidence type="ECO:0000256" key="3">
    <source>
        <dbReference type="ARBA" id="ARBA00008105"/>
    </source>
</evidence>
<comment type="similarity">
    <text evidence="3">Belongs to the UTP11 family.</text>
</comment>
<evidence type="ECO:0000256" key="4">
    <source>
        <dbReference type="ARBA" id="ARBA00022552"/>
    </source>
</evidence>
<sequence>MSSMRNAVQRRQHRERGQLAGREKWGLLEKHKDYSLRAKDYNEKKAKLKRLQEKAKDRNPDEFNFGMVGAKNGQQGKHGRGVGVSRDSAAARGLTHDAIKLLKTQDQNYLRTVGERIRRQIERLEQDMQLQDGMNVVLGVKSKKKEESEEEDDDDFDGFDDLDDLDFGAPVTPKPRKVVFADDKGDQQNLKRRREDDDVMDQDKDEAEDKTSQTRKTPKQLAAEKEALREARRARKIRKRVIEGRENKLAALRKQYAAIQKAEQEVELQQGKMDRSVGGTNKNGVKWKVRERKR</sequence>
<dbReference type="PANTHER" id="PTHR12838">
    <property type="entry name" value="U3 SMALL NUCLEOLAR RNA-ASSOCIATED PROTEIN 11"/>
    <property type="match status" value="1"/>
</dbReference>
<feature type="region of interest" description="Disordered" evidence="6">
    <location>
        <begin position="50"/>
        <end position="87"/>
    </location>
</feature>
<dbReference type="InterPro" id="IPR007144">
    <property type="entry name" value="SSU_processome_Utp11"/>
</dbReference>
<feature type="region of interest" description="Disordered" evidence="6">
    <location>
        <begin position="268"/>
        <end position="294"/>
    </location>
</feature>
<gene>
    <name evidence="7" type="ORF">PMG11_03916</name>
</gene>
<proteinExistence type="inferred from homology"/>
<accession>A0A0F7VBD3</accession>
<organism evidence="7 8">
    <name type="scientific">Penicillium brasilianum</name>
    <dbReference type="NCBI Taxonomy" id="104259"/>
    <lineage>
        <taxon>Eukaryota</taxon>
        <taxon>Fungi</taxon>
        <taxon>Dikarya</taxon>
        <taxon>Ascomycota</taxon>
        <taxon>Pezizomycotina</taxon>
        <taxon>Eurotiomycetes</taxon>
        <taxon>Eurotiomycetidae</taxon>
        <taxon>Eurotiales</taxon>
        <taxon>Aspergillaceae</taxon>
        <taxon>Penicillium</taxon>
    </lineage>
</organism>
<protein>
    <submittedName>
        <fullName evidence="7">Uncharacterized protein</fullName>
    </submittedName>
</protein>
<feature type="compositionally biased region" description="Basic residues" evidence="6">
    <location>
        <begin position="285"/>
        <end position="294"/>
    </location>
</feature>
<dbReference type="GO" id="GO:0006364">
    <property type="term" value="P:rRNA processing"/>
    <property type="evidence" value="ECO:0007669"/>
    <property type="project" value="UniProtKB-UniRule"/>
</dbReference>
<dbReference type="GO" id="GO:0032040">
    <property type="term" value="C:small-subunit processome"/>
    <property type="evidence" value="ECO:0007669"/>
    <property type="project" value="UniProtKB-UniRule"/>
</dbReference>
<comment type="function">
    <text evidence="1">Involved in nucleolar processing of pre-18S ribosomal RNA.</text>
</comment>
<evidence type="ECO:0000256" key="5">
    <source>
        <dbReference type="ARBA" id="ARBA00023242"/>
    </source>
</evidence>
<feature type="compositionally biased region" description="Acidic residues" evidence="6">
    <location>
        <begin position="148"/>
        <end position="166"/>
    </location>
</feature>
<dbReference type="Pfam" id="PF03998">
    <property type="entry name" value="Utp11"/>
    <property type="match status" value="1"/>
</dbReference>
<keyword evidence="4" id="KW-0698">rRNA processing</keyword>
<keyword evidence="5" id="KW-0539">Nucleus</keyword>
<evidence type="ECO:0000313" key="7">
    <source>
        <dbReference type="EMBL" id="CEO59234.1"/>
    </source>
</evidence>
<feature type="region of interest" description="Disordered" evidence="6">
    <location>
        <begin position="140"/>
        <end position="229"/>
    </location>
</feature>
<evidence type="ECO:0000313" key="8">
    <source>
        <dbReference type="Proteomes" id="UP000042958"/>
    </source>
</evidence>
<evidence type="ECO:0000256" key="1">
    <source>
        <dbReference type="ARBA" id="ARBA00004099"/>
    </source>
</evidence>
<dbReference type="Proteomes" id="UP000042958">
    <property type="component" value="Unassembled WGS sequence"/>
</dbReference>
<feature type="compositionally biased region" description="Basic and acidic residues" evidence="6">
    <location>
        <begin position="50"/>
        <end position="61"/>
    </location>
</feature>
<feature type="compositionally biased region" description="Basic and acidic residues" evidence="6">
    <location>
        <begin position="15"/>
        <end position="24"/>
    </location>
</feature>
<feature type="compositionally biased region" description="Acidic residues" evidence="6">
    <location>
        <begin position="197"/>
        <end position="206"/>
    </location>
</feature>
<comment type="subcellular location">
    <subcellularLocation>
        <location evidence="2">Nucleus</location>
        <location evidence="2">Nucleolus</location>
    </subcellularLocation>
</comment>
<dbReference type="PANTHER" id="PTHR12838:SF0">
    <property type="entry name" value="U3 SMALL NUCLEOLAR RNA-ASSOCIATED PROTEIN 11-RELATED"/>
    <property type="match status" value="1"/>
</dbReference>
<dbReference type="AlphaFoldDB" id="A0A0F7VBD3"/>